<dbReference type="Proteomes" id="UP000257109">
    <property type="component" value="Unassembled WGS sequence"/>
</dbReference>
<proteinExistence type="predicted"/>
<sequence>MNIFHSRCHVIGKLCSLIIDGGSSVNVASLRLVEKLNLPILVERAQRKEIEKNREKNKKHGHVCEHPNKKRAT</sequence>
<feature type="non-terminal residue" evidence="2">
    <location>
        <position position="73"/>
    </location>
</feature>
<feature type="region of interest" description="Disordered" evidence="1">
    <location>
        <begin position="48"/>
        <end position="73"/>
    </location>
</feature>
<dbReference type="OrthoDB" id="1747743at2759"/>
<dbReference type="EMBL" id="QJKJ01004210">
    <property type="protein sequence ID" value="RDX95089.1"/>
    <property type="molecule type" value="Genomic_DNA"/>
</dbReference>
<comment type="caution">
    <text evidence="2">The sequence shown here is derived from an EMBL/GenBank/DDBJ whole genome shotgun (WGS) entry which is preliminary data.</text>
</comment>
<dbReference type="InterPro" id="IPR021109">
    <property type="entry name" value="Peptidase_aspartic_dom_sf"/>
</dbReference>
<name>A0A371GX70_MUCPR</name>
<reference evidence="2" key="1">
    <citation type="submission" date="2018-05" db="EMBL/GenBank/DDBJ databases">
        <title>Draft genome of Mucuna pruriens seed.</title>
        <authorList>
            <person name="Nnadi N.E."/>
            <person name="Vos R."/>
            <person name="Hasami M.H."/>
            <person name="Devisetty U.K."/>
            <person name="Aguiy J.C."/>
        </authorList>
    </citation>
    <scope>NUCLEOTIDE SEQUENCE [LARGE SCALE GENOMIC DNA]</scope>
    <source>
        <strain evidence="2">JCA_2017</strain>
    </source>
</reference>
<keyword evidence="3" id="KW-1185">Reference proteome</keyword>
<organism evidence="2 3">
    <name type="scientific">Mucuna pruriens</name>
    <name type="common">Velvet bean</name>
    <name type="synonym">Dolichos pruriens</name>
    <dbReference type="NCBI Taxonomy" id="157652"/>
    <lineage>
        <taxon>Eukaryota</taxon>
        <taxon>Viridiplantae</taxon>
        <taxon>Streptophyta</taxon>
        <taxon>Embryophyta</taxon>
        <taxon>Tracheophyta</taxon>
        <taxon>Spermatophyta</taxon>
        <taxon>Magnoliopsida</taxon>
        <taxon>eudicotyledons</taxon>
        <taxon>Gunneridae</taxon>
        <taxon>Pentapetalae</taxon>
        <taxon>rosids</taxon>
        <taxon>fabids</taxon>
        <taxon>Fabales</taxon>
        <taxon>Fabaceae</taxon>
        <taxon>Papilionoideae</taxon>
        <taxon>50 kb inversion clade</taxon>
        <taxon>NPAAA clade</taxon>
        <taxon>indigoferoid/millettioid clade</taxon>
        <taxon>Phaseoleae</taxon>
        <taxon>Mucuna</taxon>
    </lineage>
</organism>
<accession>A0A371GX70</accession>
<dbReference type="Gene3D" id="2.40.70.10">
    <property type="entry name" value="Acid Proteases"/>
    <property type="match status" value="1"/>
</dbReference>
<evidence type="ECO:0000256" key="1">
    <source>
        <dbReference type="SAM" id="MobiDB-lite"/>
    </source>
</evidence>
<gene>
    <name evidence="2" type="ORF">CR513_22440</name>
</gene>
<dbReference type="AlphaFoldDB" id="A0A371GX70"/>
<evidence type="ECO:0000313" key="3">
    <source>
        <dbReference type="Proteomes" id="UP000257109"/>
    </source>
</evidence>
<protein>
    <submittedName>
        <fullName evidence="2">Uncharacterized protein</fullName>
    </submittedName>
</protein>
<evidence type="ECO:0000313" key="2">
    <source>
        <dbReference type="EMBL" id="RDX95089.1"/>
    </source>
</evidence>